<dbReference type="InterPro" id="IPR018211">
    <property type="entry name" value="ADH_Fe_CS"/>
</dbReference>
<dbReference type="Gene3D" id="1.20.1090.10">
    <property type="entry name" value="Dehydroquinate synthase-like - alpha domain"/>
    <property type="match status" value="1"/>
</dbReference>
<proteinExistence type="predicted"/>
<dbReference type="PANTHER" id="PTHR11496:SF83">
    <property type="entry name" value="HYDROXYACID-OXOACID TRANSHYDROGENASE, MITOCHONDRIAL"/>
    <property type="match status" value="1"/>
</dbReference>
<protein>
    <submittedName>
        <fullName evidence="4">Iron-containing alcohol dehydrogenase</fullName>
    </submittedName>
</protein>
<dbReference type="PROSITE" id="PS00060">
    <property type="entry name" value="ADH_IRON_2"/>
    <property type="match status" value="1"/>
</dbReference>
<organism evidence="4 5">
    <name type="scientific">Megasphaera massiliensis</name>
    <dbReference type="NCBI Taxonomy" id="1232428"/>
    <lineage>
        <taxon>Bacteria</taxon>
        <taxon>Bacillati</taxon>
        <taxon>Bacillota</taxon>
        <taxon>Negativicutes</taxon>
        <taxon>Veillonellales</taxon>
        <taxon>Veillonellaceae</taxon>
        <taxon>Megasphaera</taxon>
    </lineage>
</organism>
<evidence type="ECO:0000313" key="5">
    <source>
        <dbReference type="Proteomes" id="UP001206692"/>
    </source>
</evidence>
<dbReference type="InterPro" id="IPR039697">
    <property type="entry name" value="Alcohol_dehydrogenase_Fe"/>
</dbReference>
<dbReference type="Proteomes" id="UP001206692">
    <property type="component" value="Unassembled WGS sequence"/>
</dbReference>
<sequence>MDICQIATKVISGQNALEAFNIYTSERIFVLCDKFLTQSGTIDCLTRHLAPSNTIQIFDDASPDPNVNDVAKALAAAISFQPTVFVAFGGGAAIDTAKGVIYFAGDAHSFAQDPVFIVVPTTSGTGSEMTSFAVITDAEEKRKIALIDDSMYADIAILDPQLTLSVPASITANTGFDVLTHGLEAYVAKGATEFTDAIACKAIELALNYLPRCYHYGANMAAREAMSKASNMAGIAFNIGGLGVVHSIAHQLGGMYHIPHGLACAIALPAGIAYNSHDERTAEKYADLAYKLGLASRDLSSQQAVSILQGVLKALISDMGMPCRIGELKERVDRNIYEEAIPIMAANAVEDRCLPNNPRSVDKQNFMALFKSLY</sequence>
<keyword evidence="5" id="KW-1185">Reference proteome</keyword>
<dbReference type="EMBL" id="JANGEW010000030">
    <property type="protein sequence ID" value="MCQ5343588.1"/>
    <property type="molecule type" value="Genomic_DNA"/>
</dbReference>
<dbReference type="SUPFAM" id="SSF56796">
    <property type="entry name" value="Dehydroquinate synthase-like"/>
    <property type="match status" value="1"/>
</dbReference>
<dbReference type="InterPro" id="IPR056798">
    <property type="entry name" value="ADH_Fe_C"/>
</dbReference>
<accession>A0ABT1SUP6</accession>
<evidence type="ECO:0000256" key="1">
    <source>
        <dbReference type="ARBA" id="ARBA00023002"/>
    </source>
</evidence>
<evidence type="ECO:0000259" key="2">
    <source>
        <dbReference type="Pfam" id="PF00465"/>
    </source>
</evidence>
<feature type="domain" description="Alcohol dehydrogenase iron-type/glycerol dehydrogenase GldA" evidence="2">
    <location>
        <begin position="8"/>
        <end position="160"/>
    </location>
</feature>
<evidence type="ECO:0000259" key="3">
    <source>
        <dbReference type="Pfam" id="PF25137"/>
    </source>
</evidence>
<keyword evidence="1" id="KW-0560">Oxidoreductase</keyword>
<comment type="caution">
    <text evidence="4">The sequence shown here is derived from an EMBL/GenBank/DDBJ whole genome shotgun (WGS) entry which is preliminary data.</text>
</comment>
<dbReference type="RefSeq" id="WP_062411401.1">
    <property type="nucleotide sequence ID" value="NZ_JAJCIO010000033.1"/>
</dbReference>
<dbReference type="PANTHER" id="PTHR11496">
    <property type="entry name" value="ALCOHOL DEHYDROGENASE"/>
    <property type="match status" value="1"/>
</dbReference>
<dbReference type="Pfam" id="PF25137">
    <property type="entry name" value="ADH_Fe_C"/>
    <property type="match status" value="1"/>
</dbReference>
<dbReference type="CDD" id="cd08180">
    <property type="entry name" value="PDD"/>
    <property type="match status" value="1"/>
</dbReference>
<reference evidence="4 5" key="1">
    <citation type="submission" date="2022-06" db="EMBL/GenBank/DDBJ databases">
        <title>Isolation of gut microbiota from human fecal samples.</title>
        <authorList>
            <person name="Pamer E.G."/>
            <person name="Barat B."/>
            <person name="Waligurski E."/>
            <person name="Medina S."/>
            <person name="Paddock L."/>
            <person name="Mostad J."/>
        </authorList>
    </citation>
    <scope>NUCLEOTIDE SEQUENCE [LARGE SCALE GENOMIC DNA]</scope>
    <source>
        <strain evidence="4 5">DFI.1.1</strain>
    </source>
</reference>
<dbReference type="InterPro" id="IPR001670">
    <property type="entry name" value="ADH_Fe/GldA"/>
</dbReference>
<name>A0ABT1SUP6_9FIRM</name>
<dbReference type="Pfam" id="PF00465">
    <property type="entry name" value="Fe-ADH"/>
    <property type="match status" value="1"/>
</dbReference>
<evidence type="ECO:0000313" key="4">
    <source>
        <dbReference type="EMBL" id="MCQ5343588.1"/>
    </source>
</evidence>
<dbReference type="PROSITE" id="PS00913">
    <property type="entry name" value="ADH_IRON_1"/>
    <property type="match status" value="1"/>
</dbReference>
<feature type="domain" description="Fe-containing alcohol dehydrogenase-like C-terminal" evidence="3">
    <location>
        <begin position="171"/>
        <end position="374"/>
    </location>
</feature>
<dbReference type="Gene3D" id="3.40.50.1970">
    <property type="match status" value="1"/>
</dbReference>
<gene>
    <name evidence="4" type="ORF">NE675_11215</name>
</gene>